<organism evidence="2 3">
    <name type="scientific">Thiocapsa imhoffii</name>
    <dbReference type="NCBI Taxonomy" id="382777"/>
    <lineage>
        <taxon>Bacteria</taxon>
        <taxon>Pseudomonadati</taxon>
        <taxon>Pseudomonadota</taxon>
        <taxon>Gammaproteobacteria</taxon>
        <taxon>Chromatiales</taxon>
        <taxon>Chromatiaceae</taxon>
        <taxon>Thiocapsa</taxon>
    </lineage>
</organism>
<dbReference type="Pfam" id="PF14491">
    <property type="entry name" value="DUF4435"/>
    <property type="match status" value="1"/>
</dbReference>
<accession>A0A9X0WGP0</accession>
<keyword evidence="3" id="KW-1185">Reference proteome</keyword>
<evidence type="ECO:0000313" key="2">
    <source>
        <dbReference type="EMBL" id="MBK1644337.1"/>
    </source>
</evidence>
<proteinExistence type="predicted"/>
<sequence>MTLLGHKDAGIVATEVIMTRQLHGGSFLIVEGEDDHKFWSPRVAPGQCELVIGNGKPNVEGAIARLDMSRFRGALGVVDDDFDGLKGRSRPSPNLIATDTHDLECTLIRSPALERVLAELGTSAKIREMEERQGHSIRDSLLERGLEFGRLRWVAQRRGWEIPFEKLGPERFLKRETWLVLRNELHDAAVETGAVPSIGDLRAALETLPVADPWLVCQGHDLVSILRIGLMRMLGSLKPSKGVDDIAAMLRSAFDDQELHGGHFGAAIRGWEQANTPYLVL</sequence>
<reference evidence="2 3" key="1">
    <citation type="journal article" date="2020" name="Microorganisms">
        <title>Osmotic Adaptation and Compatible Solute Biosynthesis of Phototrophic Bacteria as Revealed from Genome Analyses.</title>
        <authorList>
            <person name="Imhoff J.F."/>
            <person name="Rahn T."/>
            <person name="Kunzel S."/>
            <person name="Keller A."/>
            <person name="Neulinger S.C."/>
        </authorList>
    </citation>
    <scope>NUCLEOTIDE SEQUENCE [LARGE SCALE GENOMIC DNA]</scope>
    <source>
        <strain evidence="2 3">DSM 21303</strain>
    </source>
</reference>
<evidence type="ECO:0000259" key="1">
    <source>
        <dbReference type="Pfam" id="PF14491"/>
    </source>
</evidence>
<dbReference type="AlphaFoldDB" id="A0A9X0WGP0"/>
<protein>
    <recommendedName>
        <fullName evidence="1">DUF4435 domain-containing protein</fullName>
    </recommendedName>
</protein>
<dbReference type="RefSeq" id="WP_200387140.1">
    <property type="nucleotide sequence ID" value="NZ_NRSD01000005.1"/>
</dbReference>
<evidence type="ECO:0000313" key="3">
    <source>
        <dbReference type="Proteomes" id="UP001138802"/>
    </source>
</evidence>
<dbReference type="InterPro" id="IPR029492">
    <property type="entry name" value="DUF4435"/>
</dbReference>
<gene>
    <name evidence="2" type="ORF">CKO25_06640</name>
</gene>
<name>A0A9X0WGP0_9GAMM</name>
<dbReference type="Proteomes" id="UP001138802">
    <property type="component" value="Unassembled WGS sequence"/>
</dbReference>
<comment type="caution">
    <text evidence="2">The sequence shown here is derived from an EMBL/GenBank/DDBJ whole genome shotgun (WGS) entry which is preliminary data.</text>
</comment>
<dbReference type="EMBL" id="NRSD01000005">
    <property type="protein sequence ID" value="MBK1644337.1"/>
    <property type="molecule type" value="Genomic_DNA"/>
</dbReference>
<feature type="domain" description="DUF4435" evidence="1">
    <location>
        <begin position="27"/>
        <end position="123"/>
    </location>
</feature>